<dbReference type="KEGG" id="taa:NMY3_02583"/>
<dbReference type="RefSeq" id="WP_196815986.1">
    <property type="nucleotide sequence ID" value="NZ_CP012850.1"/>
</dbReference>
<dbReference type="Pfam" id="PF00534">
    <property type="entry name" value="Glycos_transf_1"/>
    <property type="match status" value="1"/>
</dbReference>
<dbReference type="PANTHER" id="PTHR12526">
    <property type="entry name" value="GLYCOSYLTRANSFERASE"/>
    <property type="match status" value="1"/>
</dbReference>
<reference evidence="3" key="1">
    <citation type="submission" date="2015-10" db="EMBL/GenBank/DDBJ databases">
        <title>Niche specialization of a soil ammonia-oxidizing archaeon, Candidatus Nitrosocosmicus oleophilus.</title>
        <authorList>
            <person name="Jung M.-Y."/>
            <person name="Rhee S.-K."/>
        </authorList>
    </citation>
    <scope>NUCLEOTIDE SEQUENCE [LARGE SCALE GENOMIC DNA]</scope>
    <source>
        <strain evidence="3">MY3</strain>
    </source>
</reference>
<dbReference type="Proteomes" id="UP000058925">
    <property type="component" value="Chromosome"/>
</dbReference>
<dbReference type="SUPFAM" id="SSF53756">
    <property type="entry name" value="UDP-Glycosyltransferase/glycogen phosphorylase"/>
    <property type="match status" value="1"/>
</dbReference>
<keyword evidence="3" id="KW-1185">Reference proteome</keyword>
<keyword evidence="2" id="KW-0808">Transferase</keyword>
<dbReference type="GeneID" id="60422520"/>
<evidence type="ECO:0000259" key="1">
    <source>
        <dbReference type="Pfam" id="PF00534"/>
    </source>
</evidence>
<proteinExistence type="predicted"/>
<evidence type="ECO:0000313" key="3">
    <source>
        <dbReference type="Proteomes" id="UP000058925"/>
    </source>
</evidence>
<dbReference type="AlphaFoldDB" id="A0A654LZ08"/>
<protein>
    <submittedName>
        <fullName evidence="2">Glycosyl transferases group 1</fullName>
    </submittedName>
</protein>
<dbReference type="GO" id="GO:0016757">
    <property type="term" value="F:glycosyltransferase activity"/>
    <property type="evidence" value="ECO:0007669"/>
    <property type="project" value="InterPro"/>
</dbReference>
<dbReference type="EMBL" id="CP012850">
    <property type="protein sequence ID" value="ALI36774.1"/>
    <property type="molecule type" value="Genomic_DNA"/>
</dbReference>
<organism evidence="2 3">
    <name type="scientific">Candidatus Nitrosocosmicus oleophilus</name>
    <dbReference type="NCBI Taxonomy" id="1353260"/>
    <lineage>
        <taxon>Archaea</taxon>
        <taxon>Nitrososphaerota</taxon>
        <taxon>Nitrososphaeria</taxon>
        <taxon>Nitrososphaerales</taxon>
        <taxon>Nitrososphaeraceae</taxon>
        <taxon>Candidatus Nitrosocosmicus</taxon>
    </lineage>
</organism>
<accession>A0A654LZ08</accession>
<dbReference type="Gene3D" id="3.40.50.2000">
    <property type="entry name" value="Glycogen Phosphorylase B"/>
    <property type="match status" value="2"/>
</dbReference>
<dbReference type="CDD" id="cd03801">
    <property type="entry name" value="GT4_PimA-like"/>
    <property type="match status" value="1"/>
</dbReference>
<feature type="domain" description="Glycosyl transferase family 1" evidence="1">
    <location>
        <begin position="184"/>
        <end position="309"/>
    </location>
</feature>
<evidence type="ECO:0000313" key="2">
    <source>
        <dbReference type="EMBL" id="ALI36774.1"/>
    </source>
</evidence>
<sequence>MISVLYFCPFANNSKSGVQRFAREITEGAKTIPIKSYQLFWNRENGLFLSYLGLFREFLSLQPKIEIIHFVVLSPYILPFMIIARLKKKKIIITYHGIYTKEISKFRQPIQYLLFLITDKISRLISDRLVSLNKYLLNELKIRTNYTIIPNPYIPKKTVNHESAFPKIADILLLTATTFKIEKKAEGLNYLLRVIEKVSIPSRDIKLLVFGNGKHLEKFKKKYGYIKNIKFMGFSGIFNDYLKDADAYLHISGLDNQPYVIMEAMMNEKVIFCNQLDGVLEMMDSNNNYIVELDQDSINDGLKKLLHDIVFNNKKFKEMGLKNKEFAINMFAHEKVMKKYLTLYEALATGK</sequence>
<dbReference type="InterPro" id="IPR001296">
    <property type="entry name" value="Glyco_trans_1"/>
</dbReference>
<name>A0A654LZ08_9ARCH</name>
<gene>
    <name evidence="2" type="ORF">NMY3_02583</name>
</gene>